<dbReference type="Gene3D" id="1.20.1090.10">
    <property type="entry name" value="Dehydroquinate synthase-like - alpha domain"/>
    <property type="match status" value="1"/>
</dbReference>
<reference evidence="7" key="1">
    <citation type="journal article" date="2019" name="Int. J. Syst. Evol. Microbiol.">
        <title>The Global Catalogue of Microorganisms (GCM) 10K type strain sequencing project: providing services to taxonomists for standard genome sequencing and annotation.</title>
        <authorList>
            <consortium name="The Broad Institute Genomics Platform"/>
            <consortium name="The Broad Institute Genome Sequencing Center for Infectious Disease"/>
            <person name="Wu L."/>
            <person name="Ma J."/>
        </authorList>
    </citation>
    <scope>NUCLEOTIDE SEQUENCE [LARGE SCALE GENOMIC DNA]</scope>
    <source>
        <strain evidence="7">JCM 18123</strain>
    </source>
</reference>
<name>A0ABP9GK78_9ACTN</name>
<protein>
    <submittedName>
        <fullName evidence="6">Maleylacetate reductase</fullName>
    </submittedName>
</protein>
<dbReference type="InterPro" id="IPR034786">
    <property type="entry name" value="MAR"/>
</dbReference>
<feature type="domain" description="Fe-containing alcohol dehydrogenase-like C-terminal" evidence="5">
    <location>
        <begin position="171"/>
        <end position="351"/>
    </location>
</feature>
<keyword evidence="2" id="KW-0560">Oxidoreductase</keyword>
<evidence type="ECO:0000256" key="3">
    <source>
        <dbReference type="ARBA" id="ARBA00023027"/>
    </source>
</evidence>
<dbReference type="PANTHER" id="PTHR11496">
    <property type="entry name" value="ALCOHOL DEHYDROGENASE"/>
    <property type="match status" value="1"/>
</dbReference>
<dbReference type="SUPFAM" id="SSF56796">
    <property type="entry name" value="Dehydroquinate synthase-like"/>
    <property type="match status" value="1"/>
</dbReference>
<dbReference type="Gene3D" id="3.40.50.1970">
    <property type="match status" value="1"/>
</dbReference>
<dbReference type="CDD" id="cd08177">
    <property type="entry name" value="MAR"/>
    <property type="match status" value="1"/>
</dbReference>
<dbReference type="InterPro" id="IPR001670">
    <property type="entry name" value="ADH_Fe/GldA"/>
</dbReference>
<evidence type="ECO:0000313" key="7">
    <source>
        <dbReference type="Proteomes" id="UP001499993"/>
    </source>
</evidence>
<dbReference type="EMBL" id="BAABIK010000013">
    <property type="protein sequence ID" value="GAA4943039.1"/>
    <property type="molecule type" value="Genomic_DNA"/>
</dbReference>
<accession>A0ABP9GK78</accession>
<keyword evidence="7" id="KW-1185">Reference proteome</keyword>
<dbReference type="Pfam" id="PF25137">
    <property type="entry name" value="ADH_Fe_C"/>
    <property type="match status" value="1"/>
</dbReference>
<dbReference type="RefSeq" id="WP_345556850.1">
    <property type="nucleotide sequence ID" value="NZ_BAABIK010000013.1"/>
</dbReference>
<dbReference type="Proteomes" id="UP001499993">
    <property type="component" value="Unassembled WGS sequence"/>
</dbReference>
<evidence type="ECO:0000259" key="5">
    <source>
        <dbReference type="Pfam" id="PF25137"/>
    </source>
</evidence>
<organism evidence="6 7">
    <name type="scientific">Streptomonospora halophila</name>
    <dbReference type="NCBI Taxonomy" id="427369"/>
    <lineage>
        <taxon>Bacteria</taxon>
        <taxon>Bacillati</taxon>
        <taxon>Actinomycetota</taxon>
        <taxon>Actinomycetes</taxon>
        <taxon>Streptosporangiales</taxon>
        <taxon>Nocardiopsidaceae</taxon>
        <taxon>Streptomonospora</taxon>
    </lineage>
</organism>
<proteinExistence type="inferred from homology"/>
<evidence type="ECO:0000313" key="6">
    <source>
        <dbReference type="EMBL" id="GAA4943039.1"/>
    </source>
</evidence>
<gene>
    <name evidence="6" type="ORF">GCM10023224_27070</name>
</gene>
<comment type="caution">
    <text evidence="6">The sequence shown here is derived from an EMBL/GenBank/DDBJ whole genome shotgun (WGS) entry which is preliminary data.</text>
</comment>
<dbReference type="InterPro" id="IPR056798">
    <property type="entry name" value="ADH_Fe_C"/>
</dbReference>
<comment type="similarity">
    <text evidence="1">Belongs to the iron-containing alcohol dehydrogenase family.</text>
</comment>
<evidence type="ECO:0000256" key="1">
    <source>
        <dbReference type="ARBA" id="ARBA00007358"/>
    </source>
</evidence>
<sequence length="351" mass="36211">MSDSASSGVTVHETLPLRVLAGLGARHEIPRETERLGAERVLLVSTRSARGPADELAAALGPGLAARFDGPVVHTPVEVTREALAVAERAGADCVVAIGGGSAIGLAKALSGRTGLPQVAVPTTYAGSEVTPNLGETENGVKTTRRDPALAPGTVVYDPQLTLTMPKGLTLTSALNALAHSVEALWARDATAASDGLASESVDGILTTLPAVLADPAEITARERLQSAAWLAGLCLAQTRMGLHHQLAHVLGGAFDLPHAELHALLLPHVMGFNLPAVPRTAERLARIAGGDPVAAVSRLARGHEGPTTLAELGVPRDGLREAAERVAANPYPNPRAADADAITDLLRQAW</sequence>
<dbReference type="InterPro" id="IPR039697">
    <property type="entry name" value="Alcohol_dehydrogenase_Fe"/>
</dbReference>
<dbReference type="Pfam" id="PF00465">
    <property type="entry name" value="Fe-ADH"/>
    <property type="match status" value="1"/>
</dbReference>
<dbReference type="PANTHER" id="PTHR11496:SF102">
    <property type="entry name" value="ALCOHOL DEHYDROGENASE 4"/>
    <property type="match status" value="1"/>
</dbReference>
<evidence type="ECO:0000256" key="2">
    <source>
        <dbReference type="ARBA" id="ARBA00023002"/>
    </source>
</evidence>
<feature type="domain" description="Alcohol dehydrogenase iron-type/glycerol dehydrogenase GldA" evidence="4">
    <location>
        <begin position="16"/>
        <end position="159"/>
    </location>
</feature>
<keyword evidence="3" id="KW-0520">NAD</keyword>
<evidence type="ECO:0000259" key="4">
    <source>
        <dbReference type="Pfam" id="PF00465"/>
    </source>
</evidence>